<evidence type="ECO:0000313" key="2">
    <source>
        <dbReference type="Proteomes" id="UP000293342"/>
    </source>
</evidence>
<dbReference type="Proteomes" id="UP000293342">
    <property type="component" value="Unassembled WGS sequence"/>
</dbReference>
<accession>A0A4R0JHY8</accession>
<dbReference type="EMBL" id="SJKD01000010">
    <property type="protein sequence ID" value="TCC44248.1"/>
    <property type="molecule type" value="Genomic_DNA"/>
</dbReference>
<dbReference type="AlphaFoldDB" id="A0A4R0JHY8"/>
<reference evidence="1 2" key="1">
    <citation type="submission" date="2019-02" db="EMBL/GenBank/DDBJ databases">
        <title>Kribbella capetownensis sp. nov. and Kribbella speibonae sp. nov., isolated from soil.</title>
        <authorList>
            <person name="Curtis S.M."/>
            <person name="Norton I."/>
            <person name="Everest G.J."/>
            <person name="Meyers P.R."/>
        </authorList>
    </citation>
    <scope>NUCLEOTIDE SEQUENCE [LARGE SCALE GENOMIC DNA]</scope>
    <source>
        <strain evidence="1 2">YM53</strain>
    </source>
</reference>
<organism evidence="1 2">
    <name type="scientific">Kribbella capetownensis</name>
    <dbReference type="NCBI Taxonomy" id="1572659"/>
    <lineage>
        <taxon>Bacteria</taxon>
        <taxon>Bacillati</taxon>
        <taxon>Actinomycetota</taxon>
        <taxon>Actinomycetes</taxon>
        <taxon>Propionibacteriales</taxon>
        <taxon>Kribbellaceae</taxon>
        <taxon>Kribbella</taxon>
    </lineage>
</organism>
<dbReference type="InterPro" id="IPR023159">
    <property type="entry name" value="SO1590-like_sf"/>
</dbReference>
<sequence>MSSQTIEARFEIVDWTEKPYDEPADGPKLVRITVSKRYSGAIEGTGVAEVLAVQGVEGNGFVASERVVGSLNGKTGSFVIQHGGLADGDQHSTFGTIVPHSGTGDLAGITGRATEAAQGVLTLEYDS</sequence>
<dbReference type="OrthoDB" id="882224at2"/>
<dbReference type="Gene3D" id="2.40.350.10">
    <property type="entry name" value="SO1590-like"/>
    <property type="match status" value="1"/>
</dbReference>
<keyword evidence="2" id="KW-1185">Reference proteome</keyword>
<comment type="caution">
    <text evidence="1">The sequence shown here is derived from an EMBL/GenBank/DDBJ whole genome shotgun (WGS) entry which is preliminary data.</text>
</comment>
<name>A0A4R0JHY8_9ACTN</name>
<evidence type="ECO:0000313" key="1">
    <source>
        <dbReference type="EMBL" id="TCC44248.1"/>
    </source>
</evidence>
<dbReference type="Pfam" id="PF11528">
    <property type="entry name" value="DUF3224"/>
    <property type="match status" value="1"/>
</dbReference>
<dbReference type="RefSeq" id="WP_131518168.1">
    <property type="nucleotide sequence ID" value="NZ_SJKD01000010.1"/>
</dbReference>
<proteinExistence type="predicted"/>
<dbReference type="SUPFAM" id="SSF159238">
    <property type="entry name" value="SO1590-like"/>
    <property type="match status" value="1"/>
</dbReference>
<protein>
    <submittedName>
        <fullName evidence="1">DUF3224 domain-containing protein</fullName>
    </submittedName>
</protein>
<dbReference type="InterPro" id="IPR021607">
    <property type="entry name" value="DUF3224"/>
</dbReference>
<gene>
    <name evidence="1" type="ORF">E0H75_35955</name>
</gene>